<feature type="signal peptide" evidence="2">
    <location>
        <begin position="1"/>
        <end position="17"/>
    </location>
</feature>
<dbReference type="Pfam" id="PF01856">
    <property type="entry name" value="HP_OMP"/>
    <property type="match status" value="1"/>
</dbReference>
<dbReference type="OrthoDB" id="5319840at2"/>
<dbReference type="EMBL" id="NXLQ01000005">
    <property type="protein sequence ID" value="RDU66359.1"/>
    <property type="molecule type" value="Genomic_DNA"/>
</dbReference>
<comment type="caution">
    <text evidence="3">The sequence shown here is derived from an EMBL/GenBank/DDBJ whole genome shotgun (WGS) entry which is preliminary data.</text>
</comment>
<organism evidence="3 4">
    <name type="scientific">Helicobacter didelphidarum</name>
    <dbReference type="NCBI Taxonomy" id="2040648"/>
    <lineage>
        <taxon>Bacteria</taxon>
        <taxon>Pseudomonadati</taxon>
        <taxon>Campylobacterota</taxon>
        <taxon>Epsilonproteobacteria</taxon>
        <taxon>Campylobacterales</taxon>
        <taxon>Helicobacteraceae</taxon>
        <taxon>Helicobacter</taxon>
    </lineage>
</organism>
<protein>
    <recommendedName>
        <fullName evidence="5">Outer membrane beta-barrel protein</fullName>
    </recommendedName>
</protein>
<evidence type="ECO:0000313" key="4">
    <source>
        <dbReference type="Proteomes" id="UP000256379"/>
    </source>
</evidence>
<dbReference type="AlphaFoldDB" id="A0A3D8IM95"/>
<keyword evidence="2" id="KW-0732">Signal</keyword>
<evidence type="ECO:0000256" key="2">
    <source>
        <dbReference type="SAM" id="SignalP"/>
    </source>
</evidence>
<feature type="region of interest" description="Disordered" evidence="1">
    <location>
        <begin position="43"/>
        <end position="82"/>
    </location>
</feature>
<dbReference type="RefSeq" id="WP_115542707.1">
    <property type="nucleotide sequence ID" value="NZ_NXLQ01000005.1"/>
</dbReference>
<proteinExistence type="predicted"/>
<evidence type="ECO:0000256" key="1">
    <source>
        <dbReference type="SAM" id="MobiDB-lite"/>
    </source>
</evidence>
<accession>A0A3D8IM95</accession>
<evidence type="ECO:0000313" key="3">
    <source>
        <dbReference type="EMBL" id="RDU66359.1"/>
    </source>
</evidence>
<keyword evidence="4" id="KW-1185">Reference proteome</keyword>
<feature type="compositionally biased region" description="Basic and acidic residues" evidence="1">
    <location>
        <begin position="65"/>
        <end position="82"/>
    </location>
</feature>
<reference evidence="3 4" key="1">
    <citation type="submission" date="2018-04" db="EMBL/GenBank/DDBJ databases">
        <title>Novel Campyloabacter and Helicobacter Species and Strains.</title>
        <authorList>
            <person name="Mannion A.J."/>
            <person name="Shen Z."/>
            <person name="Fox J.G."/>
        </authorList>
    </citation>
    <scope>NUCLEOTIDE SEQUENCE [LARGE SCALE GENOMIC DNA]</scope>
    <source>
        <strain evidence="3 4">MIT 17-337</strain>
    </source>
</reference>
<evidence type="ECO:0008006" key="5">
    <source>
        <dbReference type="Google" id="ProtNLM"/>
    </source>
</evidence>
<dbReference type="Proteomes" id="UP000256379">
    <property type="component" value="Unassembled WGS sequence"/>
</dbReference>
<dbReference type="InterPro" id="IPR002718">
    <property type="entry name" value="OMP_Helicobacter"/>
</dbReference>
<sequence length="359" mass="41117">MLRIFTFVLLLLSFVFAQDMQNFLEDSIVLANKYEENPFAKIRTQQRPITKQPPKIPGKSKIEKKKPEEPKQNKEEKKIMKTPQDKQSYEKKFYYLQSLRYEVFSLKQQLGDEATNDVPYGDYIDSTLSAKTFNALAQSYNDAKQKSGLFVGIETGVLDIYTSGYRGTDFIVTRITPIVLGLSGGYQKFFNHYVGTRIYGGIYTTTLANLKQYNINNGESTNIQDGNGQDLVSYYALGFMSVDLLFEFPLDKKFRHYIGGFVGINIGGMYYRPYIHRTTQKDYYPANYIWDYNLQVDYSLNLGVNLTLSNIHRLEIGLNVPLAFLALPGFAVSANPLETTPAQFWRSGIFHIGYKVIVF</sequence>
<gene>
    <name evidence="3" type="ORF">CQA53_03825</name>
</gene>
<feature type="chain" id="PRO_5017639633" description="Outer membrane beta-barrel protein" evidence="2">
    <location>
        <begin position="18"/>
        <end position="359"/>
    </location>
</feature>
<name>A0A3D8IM95_9HELI</name>